<accession>A0A0D2C966</accession>
<dbReference type="VEuPathDB" id="FungiDB:PV07_07381"/>
<feature type="region of interest" description="Disordered" evidence="4">
    <location>
        <begin position="1"/>
        <end position="57"/>
    </location>
</feature>
<feature type="compositionally biased region" description="Polar residues" evidence="4">
    <location>
        <begin position="22"/>
        <end position="43"/>
    </location>
</feature>
<reference evidence="5 6" key="1">
    <citation type="submission" date="2015-01" db="EMBL/GenBank/DDBJ databases">
        <title>The Genome Sequence of Cladophialophora immunda CBS83496.</title>
        <authorList>
            <consortium name="The Broad Institute Genomics Platform"/>
            <person name="Cuomo C."/>
            <person name="de Hoog S."/>
            <person name="Gorbushina A."/>
            <person name="Stielow B."/>
            <person name="Teixiera M."/>
            <person name="Abouelleil A."/>
            <person name="Chapman S.B."/>
            <person name="Priest M."/>
            <person name="Young S.K."/>
            <person name="Wortman J."/>
            <person name="Nusbaum C."/>
            <person name="Birren B."/>
        </authorList>
    </citation>
    <scope>NUCLEOTIDE SEQUENCE [LARGE SCALE GENOMIC DNA]</scope>
    <source>
        <strain evidence="5 6">CBS 83496</strain>
    </source>
</reference>
<comment type="similarity">
    <text evidence="1">Belongs to the SWI5/SAE3 family.</text>
</comment>
<sequence length="182" mass="19872">MSLGSQATGRQRLDPTHCRPQGSRSLQVEVESSSEPATSQIQSDQRHKPTSDPREAKFLASIEKLKSNISTTEGLLSRKLQEIKELKSFPGSTASGGHQEPQEPAPEAVQNQHDSSVPASLSAEDEKAALAHAHSIINRHISLLKSYNEIKNIAMGMLGLIAEKEGKRLKDVMDERGVNKDD</sequence>
<organism evidence="5 6">
    <name type="scientific">Cladophialophora immunda</name>
    <dbReference type="NCBI Taxonomy" id="569365"/>
    <lineage>
        <taxon>Eukaryota</taxon>
        <taxon>Fungi</taxon>
        <taxon>Dikarya</taxon>
        <taxon>Ascomycota</taxon>
        <taxon>Pezizomycotina</taxon>
        <taxon>Eurotiomycetes</taxon>
        <taxon>Chaetothyriomycetidae</taxon>
        <taxon>Chaetothyriales</taxon>
        <taxon>Herpotrichiellaceae</taxon>
        <taxon>Cladophialophora</taxon>
    </lineage>
</organism>
<evidence type="ECO:0000313" key="6">
    <source>
        <dbReference type="Proteomes" id="UP000054466"/>
    </source>
</evidence>
<feature type="region of interest" description="Disordered" evidence="4">
    <location>
        <begin position="87"/>
        <end position="126"/>
    </location>
</feature>
<dbReference type="GeneID" id="27346575"/>
<feature type="compositionally biased region" description="Basic and acidic residues" evidence="4">
    <location>
        <begin position="44"/>
        <end position="57"/>
    </location>
</feature>
<name>A0A0D2C966_9EURO</name>
<evidence type="ECO:0000256" key="2">
    <source>
        <dbReference type="ARBA" id="ARBA00022763"/>
    </source>
</evidence>
<protein>
    <recommendedName>
        <fullName evidence="7">Swi5-domain-containing protein</fullName>
    </recommendedName>
</protein>
<evidence type="ECO:0000256" key="4">
    <source>
        <dbReference type="SAM" id="MobiDB-lite"/>
    </source>
</evidence>
<dbReference type="InterPro" id="IPR010760">
    <property type="entry name" value="DNA-repair_Swi5"/>
</dbReference>
<keyword evidence="3" id="KW-0234">DNA repair</keyword>
<feature type="compositionally biased region" description="Polar residues" evidence="4">
    <location>
        <begin position="109"/>
        <end position="119"/>
    </location>
</feature>
<evidence type="ECO:0000256" key="3">
    <source>
        <dbReference type="ARBA" id="ARBA00023204"/>
    </source>
</evidence>
<proteinExistence type="inferred from homology"/>
<dbReference type="HOGENOM" id="CLU_108102_0_0_1"/>
<keyword evidence="6" id="KW-1185">Reference proteome</keyword>
<evidence type="ECO:0000313" key="5">
    <source>
        <dbReference type="EMBL" id="KIW27658.1"/>
    </source>
</evidence>
<dbReference type="GO" id="GO:0006281">
    <property type="term" value="P:DNA repair"/>
    <property type="evidence" value="ECO:0007669"/>
    <property type="project" value="UniProtKB-KW"/>
</dbReference>
<keyword evidence="2" id="KW-0227">DNA damage</keyword>
<dbReference type="OrthoDB" id="255837at2759"/>
<evidence type="ECO:0008006" key="7">
    <source>
        <dbReference type="Google" id="ProtNLM"/>
    </source>
</evidence>
<dbReference type="Pfam" id="PF07061">
    <property type="entry name" value="Swi5"/>
    <property type="match status" value="1"/>
</dbReference>
<dbReference type="Gene3D" id="1.20.5.170">
    <property type="match status" value="1"/>
</dbReference>
<dbReference type="RefSeq" id="XP_016247874.1">
    <property type="nucleotide sequence ID" value="XM_016394455.1"/>
</dbReference>
<gene>
    <name evidence="5" type="ORF">PV07_07381</name>
</gene>
<dbReference type="Proteomes" id="UP000054466">
    <property type="component" value="Unassembled WGS sequence"/>
</dbReference>
<dbReference type="STRING" id="569365.A0A0D2C966"/>
<dbReference type="EMBL" id="KN847043">
    <property type="protein sequence ID" value="KIW27658.1"/>
    <property type="molecule type" value="Genomic_DNA"/>
</dbReference>
<dbReference type="AlphaFoldDB" id="A0A0D2C966"/>
<evidence type="ECO:0000256" key="1">
    <source>
        <dbReference type="ARBA" id="ARBA00008060"/>
    </source>
</evidence>